<proteinExistence type="predicted"/>
<gene>
    <name evidence="1" type="ORF">F506_07845</name>
</gene>
<protein>
    <submittedName>
        <fullName evidence="1">Uncharacterized protein</fullName>
    </submittedName>
</protein>
<dbReference type="Proteomes" id="UP000063429">
    <property type="component" value="Chromosome"/>
</dbReference>
<dbReference type="EMBL" id="CP011409">
    <property type="protein sequence ID" value="AKZ65225.1"/>
    <property type="molecule type" value="Genomic_DNA"/>
</dbReference>
<accession>A0ABN4I2C5</accession>
<organism evidence="1 2">
    <name type="scientific">Herbaspirillum hiltneri N3</name>
    <dbReference type="NCBI Taxonomy" id="1262470"/>
    <lineage>
        <taxon>Bacteria</taxon>
        <taxon>Pseudomonadati</taxon>
        <taxon>Pseudomonadota</taxon>
        <taxon>Betaproteobacteria</taxon>
        <taxon>Burkholderiales</taxon>
        <taxon>Oxalobacteraceae</taxon>
        <taxon>Herbaspirillum</taxon>
    </lineage>
</organism>
<reference evidence="2" key="1">
    <citation type="journal article" date="2015" name="Genome Announc.">
        <title>Complete Genome Sequence of Herbaspirillum hiltneri N3 (DSM 17495), Isolated from Surface-Sterilized Wheat Roots.</title>
        <authorList>
            <person name="Guizelini D."/>
            <person name="Saizaki P.M."/>
            <person name="Coimbra N.A."/>
            <person name="Weiss V.A."/>
            <person name="Faoro H."/>
            <person name="Sfeir M.Z."/>
            <person name="Baura V.A."/>
            <person name="Monteiro R.A."/>
            <person name="Chubatsu L.S."/>
            <person name="Souza E.M."/>
            <person name="Cruz L.M."/>
            <person name="Pedrosa F.O."/>
            <person name="Raittz R.T."/>
            <person name="Marchaukoski J.N."/>
            <person name="Steffens M.B."/>
        </authorList>
    </citation>
    <scope>NUCLEOTIDE SEQUENCE [LARGE SCALE GENOMIC DNA]</scope>
    <source>
        <strain evidence="2">N3</strain>
    </source>
</reference>
<evidence type="ECO:0000313" key="1">
    <source>
        <dbReference type="EMBL" id="AKZ65225.1"/>
    </source>
</evidence>
<keyword evidence="2" id="KW-1185">Reference proteome</keyword>
<evidence type="ECO:0000313" key="2">
    <source>
        <dbReference type="Proteomes" id="UP000063429"/>
    </source>
</evidence>
<name>A0ABN4I2C5_9BURK</name>
<sequence>MHITVTREEVTHLREVVMQSCHCVCFMRMSPLDHARRMCLCLCVQAEAVPMVMDAVMWALPQAEFGLRQS</sequence>